<evidence type="ECO:0008006" key="4">
    <source>
        <dbReference type="Google" id="ProtNLM"/>
    </source>
</evidence>
<evidence type="ECO:0000256" key="1">
    <source>
        <dbReference type="SAM" id="MobiDB-lite"/>
    </source>
</evidence>
<evidence type="ECO:0000313" key="2">
    <source>
        <dbReference type="EMBL" id="EAT13381.1"/>
    </source>
</evidence>
<keyword evidence="3" id="KW-1185">Reference proteome</keyword>
<sequence length="170" mass="17702">MGLFSSSNRSSNTTNNNTDNSSINLNAGGTAIDGDGNVVNITDGGAFNLVGSAFDDLNESLADNFENLVEGQIKGLGDITDLQKTTAEINADTFNNIVDQQSNFTGRALDYSEIQAQRGIEAAMQANDAIAETAQKVSAGDAGLISESMNKIVMGATVVAALFAISRMVN</sequence>
<dbReference type="Proteomes" id="UP000004263">
    <property type="component" value="Unassembled WGS sequence"/>
</dbReference>
<proteinExistence type="predicted"/>
<organism evidence="2 3">
    <name type="scientific">Bermanella marisrubri</name>
    <dbReference type="NCBI Taxonomy" id="207949"/>
    <lineage>
        <taxon>Bacteria</taxon>
        <taxon>Pseudomonadati</taxon>
        <taxon>Pseudomonadota</taxon>
        <taxon>Gammaproteobacteria</taxon>
        <taxon>Oceanospirillales</taxon>
        <taxon>Oceanospirillaceae</taxon>
        <taxon>Bermanella</taxon>
    </lineage>
</organism>
<dbReference type="AlphaFoldDB" id="Q1N4P7"/>
<dbReference type="EMBL" id="AAQH01000002">
    <property type="protein sequence ID" value="EAT13381.1"/>
    <property type="molecule type" value="Genomic_DNA"/>
</dbReference>
<evidence type="ECO:0000313" key="3">
    <source>
        <dbReference type="Proteomes" id="UP000004263"/>
    </source>
</evidence>
<protein>
    <recommendedName>
        <fullName evidence="4">Methyl-accepting chemotaxis protein</fullName>
    </recommendedName>
</protein>
<comment type="caution">
    <text evidence="2">The sequence shown here is derived from an EMBL/GenBank/DDBJ whole genome shotgun (WGS) entry which is preliminary data.</text>
</comment>
<gene>
    <name evidence="2" type="ORF">RED65_01435</name>
</gene>
<feature type="region of interest" description="Disordered" evidence="1">
    <location>
        <begin position="1"/>
        <end position="23"/>
    </location>
</feature>
<reference evidence="2 3" key="1">
    <citation type="submission" date="2006-03" db="EMBL/GenBank/DDBJ databases">
        <authorList>
            <person name="Pinhassi J."/>
            <person name="Pedros-Alio C."/>
            <person name="Ferriera S."/>
            <person name="Johnson J."/>
            <person name="Kravitz S."/>
            <person name="Halpern A."/>
            <person name="Remington K."/>
            <person name="Beeson K."/>
            <person name="Tran B."/>
            <person name="Rogers Y.-H."/>
            <person name="Friedman R."/>
            <person name="Venter J.C."/>
        </authorList>
    </citation>
    <scope>NUCLEOTIDE SEQUENCE [LARGE SCALE GENOMIC DNA]</scope>
    <source>
        <strain evidence="2 3">RED65</strain>
    </source>
</reference>
<dbReference type="STRING" id="207949.RED65_01435"/>
<dbReference type="RefSeq" id="WP_007017765.1">
    <property type="nucleotide sequence ID" value="NZ_CH724114.1"/>
</dbReference>
<dbReference type="HOGENOM" id="CLU_1567639_0_0_6"/>
<accession>Q1N4P7</accession>
<name>Q1N4P7_9GAMM</name>